<dbReference type="OrthoDB" id="389606at2"/>
<evidence type="ECO:0000313" key="9">
    <source>
        <dbReference type="EMBL" id="ENY68641.1"/>
    </source>
</evidence>
<keyword evidence="3 7" id="KW-0813">Transport</keyword>
<evidence type="ECO:0000259" key="8">
    <source>
        <dbReference type="Pfam" id="PF02823"/>
    </source>
</evidence>
<dbReference type="GO" id="GO:0005886">
    <property type="term" value="C:plasma membrane"/>
    <property type="evidence" value="ECO:0007669"/>
    <property type="project" value="UniProtKB-SubCell"/>
</dbReference>
<keyword evidence="6 7" id="KW-0139">CF(1)</keyword>
<evidence type="ECO:0000256" key="2">
    <source>
        <dbReference type="ARBA" id="ARBA00005712"/>
    </source>
</evidence>
<comment type="caution">
    <text evidence="9">The sequence shown here is derived from an EMBL/GenBank/DDBJ whole genome shotgun (WGS) entry which is preliminary data.</text>
</comment>
<keyword evidence="7" id="KW-1003">Cell membrane</keyword>
<reference evidence="9 10" key="1">
    <citation type="journal article" date="2013" name="Genome Announc.">
        <title>Draft Genome Sequences of Mycoplasma auris and Mycoplasma yeatsii, Two Species of the Ear Canal of Caprinae.</title>
        <authorList>
            <person name="Dordet-Frisoni E."/>
            <person name="Baranowski E."/>
            <person name="Barre A."/>
            <person name="Blanchard A."/>
            <person name="Breton M."/>
            <person name="Couture C."/>
            <person name="Dupuy V."/>
            <person name="Gaurivaud P."/>
            <person name="Jacob D."/>
            <person name="Lemaitre C."/>
            <person name="Manso-Silvan L."/>
            <person name="Nikolski M."/>
            <person name="Nouvel L.X."/>
            <person name="Poumarat F."/>
            <person name="Sirand-Pugnet P."/>
            <person name="Thebault P."/>
            <person name="Theil S."/>
            <person name="Thiaucourt F."/>
            <person name="Citti C."/>
            <person name="Tardy F."/>
        </authorList>
    </citation>
    <scope>NUCLEOTIDE SEQUENCE [LARGE SCALE GENOMIC DNA]</scope>
    <source>
        <strain evidence="9 10">15026</strain>
    </source>
</reference>
<evidence type="ECO:0000256" key="6">
    <source>
        <dbReference type="ARBA" id="ARBA00023196"/>
    </source>
</evidence>
<proteinExistence type="inferred from homology"/>
<dbReference type="Proteomes" id="UP000013131">
    <property type="component" value="Unassembled WGS sequence"/>
</dbReference>
<keyword evidence="10" id="KW-1185">Reference proteome</keyword>
<dbReference type="InterPro" id="IPR001469">
    <property type="entry name" value="ATP_synth_F1_dsu/esu"/>
</dbReference>
<evidence type="ECO:0000313" key="10">
    <source>
        <dbReference type="Proteomes" id="UP000013131"/>
    </source>
</evidence>
<dbReference type="eggNOG" id="ENOG5030KXG">
    <property type="taxonomic scope" value="Bacteria"/>
</dbReference>
<dbReference type="InterPro" id="IPR020546">
    <property type="entry name" value="ATP_synth_F1_dsu/esu_N"/>
</dbReference>
<keyword evidence="7" id="KW-0066">ATP synthesis</keyword>
<dbReference type="Gene3D" id="2.60.15.10">
    <property type="entry name" value="F0F1 ATP synthase delta/epsilon subunit, N-terminal"/>
    <property type="match status" value="1"/>
</dbReference>
<accession>N9VB74</accession>
<protein>
    <recommendedName>
        <fullName evidence="7">ATP synthase epsilon chain</fullName>
    </recommendedName>
    <alternativeName>
        <fullName evidence="7">ATP synthase F1 sector epsilon subunit</fullName>
    </alternativeName>
    <alternativeName>
        <fullName evidence="7">F-ATPase epsilon subunit</fullName>
    </alternativeName>
</protein>
<dbReference type="GO" id="GO:0005524">
    <property type="term" value="F:ATP binding"/>
    <property type="evidence" value="ECO:0007669"/>
    <property type="project" value="UniProtKB-UniRule"/>
</dbReference>
<evidence type="ECO:0000256" key="3">
    <source>
        <dbReference type="ARBA" id="ARBA00022448"/>
    </source>
</evidence>
<evidence type="ECO:0000256" key="4">
    <source>
        <dbReference type="ARBA" id="ARBA00023065"/>
    </source>
</evidence>
<dbReference type="InterPro" id="IPR036771">
    <property type="entry name" value="ATPsynth_dsu/esu_N"/>
</dbReference>
<comment type="function">
    <text evidence="7">Produces ATP from ADP in the presence of a proton gradient across the membrane.</text>
</comment>
<dbReference type="PATRIC" id="fig|1188233.3.peg.418"/>
<gene>
    <name evidence="7 9" type="primary">atpC</name>
    <name evidence="9" type="ORF">MAU_4320</name>
</gene>
<dbReference type="GO" id="GO:0046933">
    <property type="term" value="F:proton-transporting ATP synthase activity, rotational mechanism"/>
    <property type="evidence" value="ECO:0007669"/>
    <property type="project" value="UniProtKB-UniRule"/>
</dbReference>
<keyword evidence="7" id="KW-0375">Hydrogen ion transport</keyword>
<dbReference type="EMBL" id="AORI01000011">
    <property type="protein sequence ID" value="ENY68641.1"/>
    <property type="molecule type" value="Genomic_DNA"/>
</dbReference>
<comment type="subunit">
    <text evidence="7">F-type ATPases have 2 components, CF(1) - the catalytic core - and CF(0) - the membrane proton channel. CF(1) has five subunits: alpha(3), beta(3), gamma(1), delta(1), epsilon(1). CF(0) has three main subunits: a, b and c.</text>
</comment>
<evidence type="ECO:0000256" key="7">
    <source>
        <dbReference type="HAMAP-Rule" id="MF_00530"/>
    </source>
</evidence>
<name>N9VB74_9BACT</name>
<dbReference type="STRING" id="1188233.MAU_4320"/>
<dbReference type="GO" id="GO:0045259">
    <property type="term" value="C:proton-transporting ATP synthase complex"/>
    <property type="evidence" value="ECO:0007669"/>
    <property type="project" value="UniProtKB-KW"/>
</dbReference>
<feature type="domain" description="ATP synthase F1 complex delta/epsilon subunit N-terminal" evidence="8">
    <location>
        <begin position="7"/>
        <end position="84"/>
    </location>
</feature>
<evidence type="ECO:0000256" key="5">
    <source>
        <dbReference type="ARBA" id="ARBA00023136"/>
    </source>
</evidence>
<sequence>MANKNINLVISTPNGVYYQTKTPIVTFSTTEGQIGLMKDALPFIAALVPSQIIIKEENNTNKIFYIDKGIVEFKNNILSLIVNDIDSKPIDLEKKFEQAKQTKYAIIEELYIKKKLAEKNNKN</sequence>
<dbReference type="AlphaFoldDB" id="N9VB74"/>
<keyword evidence="4 7" id="KW-0406">Ion transport</keyword>
<dbReference type="GO" id="GO:0012505">
    <property type="term" value="C:endomembrane system"/>
    <property type="evidence" value="ECO:0007669"/>
    <property type="project" value="UniProtKB-SubCell"/>
</dbReference>
<comment type="similarity">
    <text evidence="2 7">Belongs to the ATPase epsilon chain family.</text>
</comment>
<dbReference type="RefSeq" id="WP_004424780.1">
    <property type="nucleotide sequence ID" value="NZ_AORI01000011.1"/>
</dbReference>
<keyword evidence="5 7" id="KW-0472">Membrane</keyword>
<dbReference type="HAMAP" id="MF_00530">
    <property type="entry name" value="ATP_synth_epsil_bac"/>
    <property type="match status" value="1"/>
</dbReference>
<evidence type="ECO:0000256" key="1">
    <source>
        <dbReference type="ARBA" id="ARBA00004184"/>
    </source>
</evidence>
<comment type="subcellular location">
    <subcellularLocation>
        <location evidence="7">Cell membrane</location>
        <topology evidence="7">Peripheral membrane protein</topology>
    </subcellularLocation>
    <subcellularLocation>
        <location evidence="1">Endomembrane system</location>
        <topology evidence="1">Peripheral membrane protein</topology>
    </subcellularLocation>
</comment>
<dbReference type="SUPFAM" id="SSF51344">
    <property type="entry name" value="Epsilon subunit of F1F0-ATP synthase N-terminal domain"/>
    <property type="match status" value="1"/>
</dbReference>
<dbReference type="Pfam" id="PF02823">
    <property type="entry name" value="ATP-synt_DE_N"/>
    <property type="match status" value="1"/>
</dbReference>
<organism evidence="9 10">
    <name type="scientific">Metamycoplasma auris 15026</name>
    <dbReference type="NCBI Taxonomy" id="1188233"/>
    <lineage>
        <taxon>Bacteria</taxon>
        <taxon>Bacillati</taxon>
        <taxon>Mycoplasmatota</taxon>
        <taxon>Mycoplasmoidales</taxon>
        <taxon>Metamycoplasmataceae</taxon>
        <taxon>Metamycoplasma</taxon>
    </lineage>
</organism>